<accession>A0A1H8KG94</accession>
<organism evidence="1 2">
    <name type="scientific">Amphibacillus marinus</name>
    <dbReference type="NCBI Taxonomy" id="872970"/>
    <lineage>
        <taxon>Bacteria</taxon>
        <taxon>Bacillati</taxon>
        <taxon>Bacillota</taxon>
        <taxon>Bacilli</taxon>
        <taxon>Bacillales</taxon>
        <taxon>Bacillaceae</taxon>
        <taxon>Amphibacillus</taxon>
    </lineage>
</organism>
<reference evidence="1 2" key="1">
    <citation type="submission" date="2016-10" db="EMBL/GenBank/DDBJ databases">
        <authorList>
            <person name="de Groot N.N."/>
        </authorList>
    </citation>
    <scope>NUCLEOTIDE SEQUENCE [LARGE SCALE GENOMIC DNA]</scope>
    <source>
        <strain evidence="1 2">CGMCC 1.10434</strain>
    </source>
</reference>
<dbReference type="Proteomes" id="UP000199300">
    <property type="component" value="Unassembled WGS sequence"/>
</dbReference>
<protein>
    <submittedName>
        <fullName evidence="1">Uncharacterized protein</fullName>
    </submittedName>
</protein>
<name>A0A1H8KG94_9BACI</name>
<dbReference type="RefSeq" id="WP_177178216.1">
    <property type="nucleotide sequence ID" value="NZ_FODJ01000002.1"/>
</dbReference>
<gene>
    <name evidence="1" type="ORF">SAMN04488134_102280</name>
</gene>
<proteinExistence type="predicted"/>
<evidence type="ECO:0000313" key="2">
    <source>
        <dbReference type="Proteomes" id="UP000199300"/>
    </source>
</evidence>
<dbReference type="EMBL" id="FODJ01000002">
    <property type="protein sequence ID" value="SEN91885.1"/>
    <property type="molecule type" value="Genomic_DNA"/>
</dbReference>
<evidence type="ECO:0000313" key="1">
    <source>
        <dbReference type="EMBL" id="SEN91885.1"/>
    </source>
</evidence>
<dbReference type="AlphaFoldDB" id="A0A1H8KG94"/>
<keyword evidence="2" id="KW-1185">Reference proteome</keyword>
<sequence length="51" mass="5790">MKLLLKELRRLVGIFKANEISTEEDGYWICHEVNAFEAIPNGMVSLTIPAQ</sequence>
<dbReference type="STRING" id="872970.SAMN04488134_102280"/>